<name>A0A1F5K2P4_9BACT</name>
<dbReference type="STRING" id="1797780.A3E45_03695"/>
<evidence type="ECO:0000313" key="3">
    <source>
        <dbReference type="Proteomes" id="UP000176405"/>
    </source>
</evidence>
<feature type="region of interest" description="Disordered" evidence="1">
    <location>
        <begin position="219"/>
        <end position="251"/>
    </location>
</feature>
<protein>
    <submittedName>
        <fullName evidence="2">Uncharacterized protein</fullName>
    </submittedName>
</protein>
<sequence length="260" mass="28915">MTETQNFIPIEDIQDGLVYLKDGSVTLVLSTSAVNFGLLFETEQMGIIDSFARLLNSLSFPIQIVIHSKRLDVSTYLHTLDQAINAQPNPLLKNMSLNFRKFVESIIKEKNVLDKQFYVCINVTAPELGVLPRNIADKSKKATTILSPRRDHLVSQLLRLGLKARQLPTVELVKLFYEIYNPPENGVQVMELTNLAPVTQIIPAPKPAVTLTRLVINPQTKPNPDIYQPPAPKPQPSTPPPGPLSVSHLSPPFVVEELAE</sequence>
<organism evidence="2 3">
    <name type="scientific">Candidatus Daviesbacteria bacterium RIFCSPHIGHO2_12_FULL_43_11</name>
    <dbReference type="NCBI Taxonomy" id="1797780"/>
    <lineage>
        <taxon>Bacteria</taxon>
        <taxon>Candidatus Daviesiibacteriota</taxon>
    </lineage>
</organism>
<feature type="compositionally biased region" description="Pro residues" evidence="1">
    <location>
        <begin position="227"/>
        <end position="243"/>
    </location>
</feature>
<dbReference type="EMBL" id="MFDH01000026">
    <property type="protein sequence ID" value="OGE35247.1"/>
    <property type="molecule type" value="Genomic_DNA"/>
</dbReference>
<accession>A0A1F5K2P4</accession>
<evidence type="ECO:0000256" key="1">
    <source>
        <dbReference type="SAM" id="MobiDB-lite"/>
    </source>
</evidence>
<proteinExistence type="predicted"/>
<gene>
    <name evidence="2" type="ORF">A3E45_03695</name>
</gene>
<dbReference type="AlphaFoldDB" id="A0A1F5K2P4"/>
<comment type="caution">
    <text evidence="2">The sequence shown here is derived from an EMBL/GenBank/DDBJ whole genome shotgun (WGS) entry which is preliminary data.</text>
</comment>
<dbReference type="Proteomes" id="UP000176405">
    <property type="component" value="Unassembled WGS sequence"/>
</dbReference>
<evidence type="ECO:0000313" key="2">
    <source>
        <dbReference type="EMBL" id="OGE35247.1"/>
    </source>
</evidence>
<reference evidence="2 3" key="1">
    <citation type="journal article" date="2016" name="Nat. Commun.">
        <title>Thousands of microbial genomes shed light on interconnected biogeochemical processes in an aquifer system.</title>
        <authorList>
            <person name="Anantharaman K."/>
            <person name="Brown C.T."/>
            <person name="Hug L.A."/>
            <person name="Sharon I."/>
            <person name="Castelle C.J."/>
            <person name="Probst A.J."/>
            <person name="Thomas B.C."/>
            <person name="Singh A."/>
            <person name="Wilkins M.J."/>
            <person name="Karaoz U."/>
            <person name="Brodie E.L."/>
            <person name="Williams K.H."/>
            <person name="Hubbard S.S."/>
            <person name="Banfield J.F."/>
        </authorList>
    </citation>
    <scope>NUCLEOTIDE SEQUENCE [LARGE SCALE GENOMIC DNA]</scope>
</reference>